<dbReference type="EMBL" id="NJGC01000014">
    <property type="protein sequence ID" value="PAM70712.1"/>
    <property type="molecule type" value="Genomic_DNA"/>
</dbReference>
<evidence type="ECO:0000313" key="2">
    <source>
        <dbReference type="Proteomes" id="UP000216433"/>
    </source>
</evidence>
<organism evidence="1 2">
    <name type="scientific">Stenotrophomonas maltophilia</name>
    <name type="common">Pseudomonas maltophilia</name>
    <name type="synonym">Xanthomonas maltophilia</name>
    <dbReference type="NCBI Taxonomy" id="40324"/>
    <lineage>
        <taxon>Bacteria</taxon>
        <taxon>Pseudomonadati</taxon>
        <taxon>Pseudomonadota</taxon>
        <taxon>Gammaproteobacteria</taxon>
        <taxon>Lysobacterales</taxon>
        <taxon>Lysobacteraceae</taxon>
        <taxon>Stenotrophomonas</taxon>
        <taxon>Stenotrophomonas maltophilia group</taxon>
    </lineage>
</organism>
<reference evidence="1 2" key="1">
    <citation type="submission" date="2017-06" db="EMBL/GenBank/DDBJ databases">
        <title>Genome sequencing and assembly of Stenotrophomonas maltophilia DF07.</title>
        <authorList>
            <person name="Iyer R."/>
        </authorList>
    </citation>
    <scope>NUCLEOTIDE SEQUENCE [LARGE SCALE GENOMIC DNA]</scope>
    <source>
        <strain evidence="1 2">DF07</strain>
    </source>
</reference>
<comment type="caution">
    <text evidence="1">The sequence shown here is derived from an EMBL/GenBank/DDBJ whole genome shotgun (WGS) entry which is preliminary data.</text>
</comment>
<gene>
    <name evidence="1" type="ORF">CEK00_13200</name>
</gene>
<accession>A0A270NHB8</accession>
<name>A0A270NHB8_STEMA</name>
<proteinExistence type="predicted"/>
<sequence length="98" mass="10925">MNLHRNQTFRKLNEKHPRMAWIYGRSRESVEGGVGPVEETRAAWARGMPRAGWAGHPTPVLPCAQDSAHEQAATELHGRTCSVPLSRTRPANPRKASF</sequence>
<dbReference type="AlphaFoldDB" id="A0A270NHB8"/>
<dbReference type="Proteomes" id="UP000216433">
    <property type="component" value="Unassembled WGS sequence"/>
</dbReference>
<protein>
    <submittedName>
        <fullName evidence="1">Uncharacterized protein</fullName>
    </submittedName>
</protein>
<evidence type="ECO:0000313" key="1">
    <source>
        <dbReference type="EMBL" id="PAM70712.1"/>
    </source>
</evidence>